<evidence type="ECO:0000313" key="3">
    <source>
        <dbReference type="EMBL" id="MFC3226198.1"/>
    </source>
</evidence>
<dbReference type="EMBL" id="JBHRTR010000009">
    <property type="protein sequence ID" value="MFC3226198.1"/>
    <property type="molecule type" value="Genomic_DNA"/>
</dbReference>
<evidence type="ECO:0000259" key="2">
    <source>
        <dbReference type="Pfam" id="PF04909"/>
    </source>
</evidence>
<dbReference type="Pfam" id="PF04909">
    <property type="entry name" value="Amidohydro_2"/>
    <property type="match status" value="1"/>
</dbReference>
<dbReference type="PANTHER" id="PTHR43569:SF1">
    <property type="entry name" value="BLL3371 PROTEIN"/>
    <property type="match status" value="1"/>
</dbReference>
<proteinExistence type="inferred from homology"/>
<gene>
    <name evidence="3" type="ORF">ACFOGJ_03100</name>
</gene>
<sequence>MTLYDGPIIDAHTHLWDLSMDRHPWLRPGDGAVQALGGLERLQRDYVVADYLRDSANQPIAASVHVEALWSPDDLLGESRWLDGLDKSRGVAAAYVGAAPLGTPAAAAVIEAQAAFGRMTGIRGILSFHPTLPEKSFAAADGLADDPAWRADLARLARTGLNFEVMLYPYQAAGLAGLARALPELRIVVNHCASPVDRDPDGMARWRQAVTLLAAEPNIRIKVSNAEGYDPAPTEESLRLVQLHCIESFGPARSMLATDWPVAGLTNGLDTAGFDAIWDRFRRLLVDFSPDEQRAMFHDNAQALYRI</sequence>
<reference evidence="4" key="1">
    <citation type="journal article" date="2019" name="Int. J. Syst. Evol. Microbiol.">
        <title>The Global Catalogue of Microorganisms (GCM) 10K type strain sequencing project: providing services to taxonomists for standard genome sequencing and annotation.</title>
        <authorList>
            <consortium name="The Broad Institute Genomics Platform"/>
            <consortium name="The Broad Institute Genome Sequencing Center for Infectious Disease"/>
            <person name="Wu L."/>
            <person name="Ma J."/>
        </authorList>
    </citation>
    <scope>NUCLEOTIDE SEQUENCE [LARGE SCALE GENOMIC DNA]</scope>
    <source>
        <strain evidence="4">KCTC 42964</strain>
    </source>
</reference>
<dbReference type="Proteomes" id="UP001595528">
    <property type="component" value="Unassembled WGS sequence"/>
</dbReference>
<name>A0ABV7KV19_9PROT</name>
<dbReference type="InterPro" id="IPR052350">
    <property type="entry name" value="Metallo-dep_Lactonases"/>
</dbReference>
<organism evidence="3 4">
    <name type="scientific">Marinibaculum pumilum</name>
    <dbReference type="NCBI Taxonomy" id="1766165"/>
    <lineage>
        <taxon>Bacteria</taxon>
        <taxon>Pseudomonadati</taxon>
        <taxon>Pseudomonadota</taxon>
        <taxon>Alphaproteobacteria</taxon>
        <taxon>Rhodospirillales</taxon>
        <taxon>Rhodospirillaceae</taxon>
        <taxon>Marinibaculum</taxon>
    </lineage>
</organism>
<comment type="caution">
    <text evidence="3">The sequence shown here is derived from an EMBL/GenBank/DDBJ whole genome shotgun (WGS) entry which is preliminary data.</text>
</comment>
<comment type="similarity">
    <text evidence="1">Belongs to the metallo-dependent hydrolases superfamily.</text>
</comment>
<dbReference type="InterPro" id="IPR006680">
    <property type="entry name" value="Amidohydro-rel"/>
</dbReference>
<evidence type="ECO:0000256" key="1">
    <source>
        <dbReference type="ARBA" id="ARBA00038310"/>
    </source>
</evidence>
<protein>
    <submittedName>
        <fullName evidence="3">Amidohydrolase family protein</fullName>
    </submittedName>
</protein>
<dbReference type="Gene3D" id="3.20.20.140">
    <property type="entry name" value="Metal-dependent hydrolases"/>
    <property type="match status" value="1"/>
</dbReference>
<dbReference type="InterPro" id="IPR032466">
    <property type="entry name" value="Metal_Hydrolase"/>
</dbReference>
<dbReference type="PANTHER" id="PTHR43569">
    <property type="entry name" value="AMIDOHYDROLASE"/>
    <property type="match status" value="1"/>
</dbReference>
<accession>A0ABV7KV19</accession>
<evidence type="ECO:0000313" key="4">
    <source>
        <dbReference type="Proteomes" id="UP001595528"/>
    </source>
</evidence>
<keyword evidence="4" id="KW-1185">Reference proteome</keyword>
<dbReference type="RefSeq" id="WP_379898055.1">
    <property type="nucleotide sequence ID" value="NZ_JBHRTR010000009.1"/>
</dbReference>
<dbReference type="SUPFAM" id="SSF51556">
    <property type="entry name" value="Metallo-dependent hydrolases"/>
    <property type="match status" value="1"/>
</dbReference>
<feature type="domain" description="Amidohydrolase-related" evidence="2">
    <location>
        <begin position="9"/>
        <end position="307"/>
    </location>
</feature>